<dbReference type="RefSeq" id="WP_111229865.1">
    <property type="nucleotide sequence ID" value="NZ_NBIU01000014.1"/>
</dbReference>
<dbReference type="InterPro" id="IPR011576">
    <property type="entry name" value="Pyridox_Oxase_N"/>
</dbReference>
<evidence type="ECO:0000259" key="1">
    <source>
        <dbReference type="Pfam" id="PF01243"/>
    </source>
</evidence>
<organism evidence="2 3">
    <name type="scientific">Helicobacter valdiviensis</name>
    <dbReference type="NCBI Taxonomy" id="1458358"/>
    <lineage>
        <taxon>Bacteria</taxon>
        <taxon>Pseudomonadati</taxon>
        <taxon>Campylobacterota</taxon>
        <taxon>Epsilonproteobacteria</taxon>
        <taxon>Campylobacterales</taxon>
        <taxon>Helicobacteraceae</taxon>
        <taxon>Helicobacter</taxon>
    </lineage>
</organism>
<name>A0A2W6MVS1_9HELI</name>
<dbReference type="InterPro" id="IPR012349">
    <property type="entry name" value="Split_barrel_FMN-bd"/>
</dbReference>
<dbReference type="Proteomes" id="UP000249746">
    <property type="component" value="Unassembled WGS sequence"/>
</dbReference>
<accession>A0A2W6MVS1</accession>
<dbReference type="EMBL" id="NBIU01000014">
    <property type="protein sequence ID" value="PZT48061.1"/>
    <property type="molecule type" value="Genomic_DNA"/>
</dbReference>
<comment type="caution">
    <text evidence="2">The sequence shown here is derived from an EMBL/GenBank/DDBJ whole genome shotgun (WGS) entry which is preliminary data.</text>
</comment>
<feature type="domain" description="Pyridoxamine 5'-phosphate oxidase N-terminal" evidence="1">
    <location>
        <begin position="1"/>
        <end position="90"/>
    </location>
</feature>
<dbReference type="Pfam" id="PF01243">
    <property type="entry name" value="PNPOx_N"/>
    <property type="match status" value="1"/>
</dbReference>
<dbReference type="Gene3D" id="2.30.110.10">
    <property type="entry name" value="Electron Transport, Fmn-binding Protein, Chain A"/>
    <property type="match status" value="1"/>
</dbReference>
<dbReference type="SUPFAM" id="SSF50475">
    <property type="entry name" value="FMN-binding split barrel"/>
    <property type="match status" value="1"/>
</dbReference>
<dbReference type="AlphaFoldDB" id="A0A2W6MVS1"/>
<dbReference type="OrthoDB" id="9792542at2"/>
<reference evidence="2 3" key="1">
    <citation type="submission" date="2017-03" db="EMBL/GenBank/DDBJ databases">
        <title>Genomic and clinical evidence uncovers the enterohepatic species Helicobacter valdiviensis as a potential human intestinal pathogen.</title>
        <authorList>
            <person name="Fresia P."/>
            <person name="Jara R."/>
            <person name="Sierra R."/>
            <person name="Ferres I."/>
            <person name="Greif G."/>
            <person name="Iraola G."/>
            <person name="Collado L."/>
        </authorList>
    </citation>
    <scope>NUCLEOTIDE SEQUENCE [LARGE SCALE GENOMIC DNA]</scope>
    <source>
        <strain evidence="2 3">WBE14</strain>
    </source>
</reference>
<gene>
    <name evidence="2" type="ORF">B6S12_05800</name>
</gene>
<evidence type="ECO:0000313" key="3">
    <source>
        <dbReference type="Proteomes" id="UP000249746"/>
    </source>
</evidence>
<proteinExistence type="predicted"/>
<evidence type="ECO:0000313" key="2">
    <source>
        <dbReference type="EMBL" id="PZT48061.1"/>
    </source>
</evidence>
<sequence>MTKEILDLLDNYPAFLATKGTCGNPRVRPIKSALFKDGKLYFCTSKKKNLYKHMQNFSGIEISAFNGKDTWIRIRGEADFSQDLEIKKAMFLKYPEVKEIYKDVENEDFAIFFIKNPSIKIQDFNGRDEVIKA</sequence>
<keyword evidence="3" id="KW-1185">Reference proteome</keyword>
<protein>
    <submittedName>
        <fullName evidence="2">Pyridoxamine 5'-phosphate oxidase</fullName>
    </submittedName>
</protein>